<reference evidence="2 3" key="1">
    <citation type="submission" date="2019-08" db="EMBL/GenBank/DDBJ databases">
        <title>Genome of Phaeodactylibacter luteus.</title>
        <authorList>
            <person name="Bowman J.P."/>
        </authorList>
    </citation>
    <scope>NUCLEOTIDE SEQUENCE [LARGE SCALE GENOMIC DNA]</scope>
    <source>
        <strain evidence="2 3">KCTC 42180</strain>
    </source>
</reference>
<keyword evidence="1" id="KW-0175">Coiled coil</keyword>
<comment type="caution">
    <text evidence="2">The sequence shown here is derived from an EMBL/GenBank/DDBJ whole genome shotgun (WGS) entry which is preliminary data.</text>
</comment>
<evidence type="ECO:0008006" key="4">
    <source>
        <dbReference type="Google" id="ProtNLM"/>
    </source>
</evidence>
<dbReference type="OrthoDB" id="1467719at2"/>
<dbReference type="Proteomes" id="UP000321580">
    <property type="component" value="Unassembled WGS sequence"/>
</dbReference>
<sequence length="105" mass="12804">MAKRPNPLQPLLERLPKPLRNKYFLTLSLFLGWMVFFDNHDLLTQIRLQRTVNRMHEDKAMYEQRIEAAKQDRLDLEVNKEKFAREQYYMKKSGEEVFIIEEEED</sequence>
<gene>
    <name evidence="2" type="ORF">FRY97_06290</name>
</gene>
<evidence type="ECO:0000313" key="2">
    <source>
        <dbReference type="EMBL" id="TXB65587.1"/>
    </source>
</evidence>
<feature type="coiled-coil region" evidence="1">
    <location>
        <begin position="52"/>
        <end position="86"/>
    </location>
</feature>
<evidence type="ECO:0000313" key="3">
    <source>
        <dbReference type="Proteomes" id="UP000321580"/>
    </source>
</evidence>
<evidence type="ECO:0000256" key="1">
    <source>
        <dbReference type="SAM" id="Coils"/>
    </source>
</evidence>
<protein>
    <recommendedName>
        <fullName evidence="4">Septum formation initiator family protein</fullName>
    </recommendedName>
</protein>
<proteinExistence type="predicted"/>
<dbReference type="EMBL" id="VOOR01000009">
    <property type="protein sequence ID" value="TXB65587.1"/>
    <property type="molecule type" value="Genomic_DNA"/>
</dbReference>
<accession>A0A5C6RU07</accession>
<dbReference type="AlphaFoldDB" id="A0A5C6RU07"/>
<name>A0A5C6RU07_9BACT</name>
<organism evidence="2 3">
    <name type="scientific">Phaeodactylibacter luteus</name>
    <dbReference type="NCBI Taxonomy" id="1564516"/>
    <lineage>
        <taxon>Bacteria</taxon>
        <taxon>Pseudomonadati</taxon>
        <taxon>Bacteroidota</taxon>
        <taxon>Saprospiria</taxon>
        <taxon>Saprospirales</taxon>
        <taxon>Haliscomenobacteraceae</taxon>
        <taxon>Phaeodactylibacter</taxon>
    </lineage>
</organism>
<keyword evidence="3" id="KW-1185">Reference proteome</keyword>
<dbReference type="RefSeq" id="WP_147166596.1">
    <property type="nucleotide sequence ID" value="NZ_VOOR01000009.1"/>
</dbReference>